<dbReference type="AlphaFoldDB" id="A0A949TQ15"/>
<protein>
    <submittedName>
        <fullName evidence="2">Uncharacterized protein</fullName>
    </submittedName>
</protein>
<evidence type="ECO:0000313" key="2">
    <source>
        <dbReference type="EMBL" id="MBV7276435.1"/>
    </source>
</evidence>
<dbReference type="EMBL" id="JAEEGC010000178">
    <property type="protein sequence ID" value="MBV7276435.1"/>
    <property type="molecule type" value="Genomic_DNA"/>
</dbReference>
<feature type="coiled-coil region" evidence="1">
    <location>
        <begin position="241"/>
        <end position="345"/>
    </location>
</feature>
<gene>
    <name evidence="2" type="ORF">I6U48_26500</name>
</gene>
<dbReference type="Proteomes" id="UP000694308">
    <property type="component" value="Unassembled WGS sequence"/>
</dbReference>
<accession>A0A949TQ15</accession>
<reference evidence="2" key="1">
    <citation type="submission" date="2020-12" db="EMBL/GenBank/DDBJ databases">
        <title>Clostridium thailandense sp. nov., a novel acetogenic bacterium isolated from peat land soil in Thailand.</title>
        <authorList>
            <person name="Chaikitkaew S."/>
            <person name="Birkeland N.K."/>
        </authorList>
    </citation>
    <scope>NUCLEOTIDE SEQUENCE</scope>
    <source>
        <strain evidence="2">PL3</strain>
    </source>
</reference>
<dbReference type="RefSeq" id="WP_218323516.1">
    <property type="nucleotide sequence ID" value="NZ_JAEEGC010000178.1"/>
</dbReference>
<sequence length="455" mass="53944">MNEIDMYITLADDVEINNILKFFNCNVRTKNLELKKTKIKTIVRTNHTLKQSKGIKNPFTAILMRHKVEEWEDLNEKEFFITLNKDTDKIPDYVKFANLLIKYPNDKEKYIELINENIKDDKYMFNFNMSFNNEEEVVEYSSKLLNNSGDGILNSIKKYFLKALKCNLLKSTVANIDDIKNWSVMDLYNNLEEDNEPNNTFMKFEYIRTHNNIEKDILNKIHLDIMFHLLDLFDSQFTDESKKDLAELGELKDKINKLQDTYKKLLKKSKDKDKENKEIIQKLKNEVKANMESEEELNKLKEQMDIQCSRNDFLVKSVKELKNKNDLLNNELKDCKEKIKTYTDKITSTELYYKYNFQSNGINEKIFGLIHSTHIEVAKIIFGEVEFIHIDNWEKQINNVKKLFIQREGVSTRELINIKKYCNKNGIEIINTVSIHDEKKLIETISVIKNKYEVI</sequence>
<comment type="caution">
    <text evidence="2">The sequence shown here is derived from an EMBL/GenBank/DDBJ whole genome shotgun (WGS) entry which is preliminary data.</text>
</comment>
<organism evidence="2 3">
    <name type="scientific">Clostridium thailandense</name>
    <dbReference type="NCBI Taxonomy" id="2794346"/>
    <lineage>
        <taxon>Bacteria</taxon>
        <taxon>Bacillati</taxon>
        <taxon>Bacillota</taxon>
        <taxon>Clostridia</taxon>
        <taxon>Eubacteriales</taxon>
        <taxon>Clostridiaceae</taxon>
        <taxon>Clostridium</taxon>
    </lineage>
</organism>
<keyword evidence="3" id="KW-1185">Reference proteome</keyword>
<proteinExistence type="predicted"/>
<keyword evidence="1" id="KW-0175">Coiled coil</keyword>
<name>A0A949TQ15_9CLOT</name>
<evidence type="ECO:0000313" key="3">
    <source>
        <dbReference type="Proteomes" id="UP000694308"/>
    </source>
</evidence>
<evidence type="ECO:0000256" key="1">
    <source>
        <dbReference type="SAM" id="Coils"/>
    </source>
</evidence>